<dbReference type="EMBL" id="CM024810">
    <property type="protein sequence ID" value="KAG8005730.1"/>
    <property type="molecule type" value="Genomic_DNA"/>
</dbReference>
<name>A0ACB7EVC4_NIBAL</name>
<keyword evidence="2" id="KW-1185">Reference proteome</keyword>
<organism evidence="1 2">
    <name type="scientific">Nibea albiflora</name>
    <name type="common">Yellow drum</name>
    <name type="synonym">Corvina albiflora</name>
    <dbReference type="NCBI Taxonomy" id="240163"/>
    <lineage>
        <taxon>Eukaryota</taxon>
        <taxon>Metazoa</taxon>
        <taxon>Chordata</taxon>
        <taxon>Craniata</taxon>
        <taxon>Vertebrata</taxon>
        <taxon>Euteleostomi</taxon>
        <taxon>Actinopterygii</taxon>
        <taxon>Neopterygii</taxon>
        <taxon>Teleostei</taxon>
        <taxon>Neoteleostei</taxon>
        <taxon>Acanthomorphata</taxon>
        <taxon>Eupercaria</taxon>
        <taxon>Sciaenidae</taxon>
        <taxon>Nibea</taxon>
    </lineage>
</organism>
<evidence type="ECO:0000313" key="1">
    <source>
        <dbReference type="EMBL" id="KAG8005730.1"/>
    </source>
</evidence>
<evidence type="ECO:0000313" key="2">
    <source>
        <dbReference type="Proteomes" id="UP000805704"/>
    </source>
</evidence>
<gene>
    <name evidence="1" type="ORF">GBF38_001698</name>
</gene>
<dbReference type="Proteomes" id="UP000805704">
    <property type="component" value="Chromosome 22"/>
</dbReference>
<sequence>MAEGWRGCRRRRGADRGDVMLCRLHAAGVRAAKRAESEQKNGNSGADRRSLDIYRRVRVQRGGLCMRTQLLSPSRRMNDVNLRADNGPGITRRSDVK</sequence>
<protein>
    <submittedName>
        <fullName evidence="1">Uncharacterized protein</fullName>
    </submittedName>
</protein>
<proteinExistence type="predicted"/>
<accession>A0ACB7EVC4</accession>
<reference evidence="1" key="1">
    <citation type="submission" date="2020-04" db="EMBL/GenBank/DDBJ databases">
        <title>A chromosome-scale assembly and high-density genetic map of the yellow drum (Nibea albiflora) genome.</title>
        <authorList>
            <person name="Xu D."/>
            <person name="Zhang W."/>
            <person name="Chen R."/>
            <person name="Tan P."/>
            <person name="Wang L."/>
            <person name="Song H."/>
            <person name="Tian L."/>
            <person name="Zhu Q."/>
            <person name="Wang B."/>
        </authorList>
    </citation>
    <scope>NUCLEOTIDE SEQUENCE</scope>
    <source>
        <strain evidence="1">ZJHYS-2018</strain>
    </source>
</reference>
<comment type="caution">
    <text evidence="1">The sequence shown here is derived from an EMBL/GenBank/DDBJ whole genome shotgun (WGS) entry which is preliminary data.</text>
</comment>